<keyword evidence="6 8" id="KW-0472">Membrane</keyword>
<comment type="similarity">
    <text evidence="2 7">Belongs to the major facilitator superfamily. Sugar transporter (TC 2.A.1.1) family.</text>
</comment>
<dbReference type="RefSeq" id="WP_344714265.1">
    <property type="nucleotide sequence ID" value="NZ_BAAAWH010000001.1"/>
</dbReference>
<feature type="domain" description="Major facilitator superfamily (MFS) profile" evidence="9">
    <location>
        <begin position="21"/>
        <end position="461"/>
    </location>
</feature>
<dbReference type="Proteomes" id="UP001589611">
    <property type="component" value="Unassembled WGS sequence"/>
</dbReference>
<feature type="transmembrane region" description="Helical" evidence="8">
    <location>
        <begin position="262"/>
        <end position="287"/>
    </location>
</feature>
<feature type="transmembrane region" description="Helical" evidence="8">
    <location>
        <begin position="12"/>
        <end position="34"/>
    </location>
</feature>
<feature type="transmembrane region" description="Helical" evidence="8">
    <location>
        <begin position="87"/>
        <end position="107"/>
    </location>
</feature>
<keyword evidence="3 7" id="KW-0813">Transport</keyword>
<feature type="transmembrane region" description="Helical" evidence="8">
    <location>
        <begin position="333"/>
        <end position="354"/>
    </location>
</feature>
<evidence type="ECO:0000256" key="7">
    <source>
        <dbReference type="RuleBase" id="RU003346"/>
    </source>
</evidence>
<dbReference type="Gene3D" id="1.20.1250.20">
    <property type="entry name" value="MFS general substrate transporter like domains"/>
    <property type="match status" value="2"/>
</dbReference>
<feature type="transmembrane region" description="Helical" evidence="8">
    <location>
        <begin position="374"/>
        <end position="396"/>
    </location>
</feature>
<evidence type="ECO:0000259" key="9">
    <source>
        <dbReference type="PROSITE" id="PS50850"/>
    </source>
</evidence>
<comment type="caution">
    <text evidence="10">The sequence shown here is derived from an EMBL/GenBank/DDBJ whole genome shotgun (WGS) entry which is preliminary data.</text>
</comment>
<dbReference type="InterPro" id="IPR005828">
    <property type="entry name" value="MFS_sugar_transport-like"/>
</dbReference>
<gene>
    <name evidence="10" type="ORF">ACFFPJ_05680</name>
</gene>
<dbReference type="PROSITE" id="PS00216">
    <property type="entry name" value="SUGAR_TRANSPORT_1"/>
    <property type="match status" value="1"/>
</dbReference>
<keyword evidence="5 8" id="KW-1133">Transmembrane helix</keyword>
<organism evidence="10 11">
    <name type="scientific">Microbacterium terregens</name>
    <dbReference type="NCBI Taxonomy" id="69363"/>
    <lineage>
        <taxon>Bacteria</taxon>
        <taxon>Bacillati</taxon>
        <taxon>Actinomycetota</taxon>
        <taxon>Actinomycetes</taxon>
        <taxon>Micrococcales</taxon>
        <taxon>Microbacteriaceae</taxon>
        <taxon>Microbacterium</taxon>
    </lineage>
</organism>
<evidence type="ECO:0000256" key="3">
    <source>
        <dbReference type="ARBA" id="ARBA00022448"/>
    </source>
</evidence>
<evidence type="ECO:0000313" key="11">
    <source>
        <dbReference type="Proteomes" id="UP001589611"/>
    </source>
</evidence>
<dbReference type="PANTHER" id="PTHR48020">
    <property type="entry name" value="PROTON MYO-INOSITOL COTRANSPORTER"/>
    <property type="match status" value="1"/>
</dbReference>
<dbReference type="InterPro" id="IPR020846">
    <property type="entry name" value="MFS_dom"/>
</dbReference>
<dbReference type="SUPFAM" id="SSF103473">
    <property type="entry name" value="MFS general substrate transporter"/>
    <property type="match status" value="1"/>
</dbReference>
<comment type="subcellular location">
    <subcellularLocation>
        <location evidence="1">Cell membrane</location>
        <topology evidence="1">Multi-pass membrane protein</topology>
    </subcellularLocation>
</comment>
<dbReference type="Pfam" id="PF00083">
    <property type="entry name" value="Sugar_tr"/>
    <property type="match status" value="1"/>
</dbReference>
<dbReference type="InterPro" id="IPR036259">
    <property type="entry name" value="MFS_trans_sf"/>
</dbReference>
<reference evidence="10 11" key="1">
    <citation type="submission" date="2024-09" db="EMBL/GenBank/DDBJ databases">
        <authorList>
            <person name="Sun Q."/>
            <person name="Mori K."/>
        </authorList>
    </citation>
    <scope>NUCLEOTIDE SEQUENCE [LARGE SCALE GENOMIC DNA]</scope>
    <source>
        <strain evidence="10 11">JCM 1342</strain>
    </source>
</reference>
<dbReference type="NCBIfam" id="TIGR00879">
    <property type="entry name" value="SP"/>
    <property type="match status" value="1"/>
</dbReference>
<protein>
    <submittedName>
        <fullName evidence="10">Sugar porter family MFS transporter</fullName>
    </submittedName>
</protein>
<evidence type="ECO:0000256" key="5">
    <source>
        <dbReference type="ARBA" id="ARBA00022989"/>
    </source>
</evidence>
<feature type="transmembrane region" description="Helical" evidence="8">
    <location>
        <begin position="437"/>
        <end position="457"/>
    </location>
</feature>
<feature type="transmembrane region" description="Helical" evidence="8">
    <location>
        <begin position="185"/>
        <end position="206"/>
    </location>
</feature>
<dbReference type="InterPro" id="IPR050814">
    <property type="entry name" value="Myo-inositol_Transporter"/>
</dbReference>
<dbReference type="EMBL" id="JBHMBE010000002">
    <property type="protein sequence ID" value="MFB9645280.1"/>
    <property type="molecule type" value="Genomic_DNA"/>
</dbReference>
<evidence type="ECO:0000313" key="10">
    <source>
        <dbReference type="EMBL" id="MFB9645280.1"/>
    </source>
</evidence>
<keyword evidence="4 8" id="KW-0812">Transmembrane</keyword>
<proteinExistence type="inferred from homology"/>
<evidence type="ECO:0000256" key="4">
    <source>
        <dbReference type="ARBA" id="ARBA00022692"/>
    </source>
</evidence>
<feature type="transmembrane region" description="Helical" evidence="8">
    <location>
        <begin position="153"/>
        <end position="179"/>
    </location>
</feature>
<dbReference type="PRINTS" id="PR00171">
    <property type="entry name" value="SUGRTRNSPORT"/>
</dbReference>
<evidence type="ECO:0000256" key="8">
    <source>
        <dbReference type="SAM" id="Phobius"/>
    </source>
</evidence>
<feature type="transmembrane region" description="Helical" evidence="8">
    <location>
        <begin position="408"/>
        <end position="431"/>
    </location>
</feature>
<dbReference type="InterPro" id="IPR005829">
    <property type="entry name" value="Sugar_transporter_CS"/>
</dbReference>
<name>A0ABV5SYB1_9MICO</name>
<evidence type="ECO:0000256" key="2">
    <source>
        <dbReference type="ARBA" id="ARBA00010992"/>
    </source>
</evidence>
<dbReference type="InterPro" id="IPR003663">
    <property type="entry name" value="Sugar/inositol_transpt"/>
</dbReference>
<feature type="transmembrane region" description="Helical" evidence="8">
    <location>
        <begin position="307"/>
        <end position="326"/>
    </location>
</feature>
<dbReference type="PANTHER" id="PTHR48020:SF12">
    <property type="entry name" value="PROTON MYO-INOSITOL COTRANSPORTER"/>
    <property type="match status" value="1"/>
</dbReference>
<dbReference type="PROSITE" id="PS50850">
    <property type="entry name" value="MFS"/>
    <property type="match status" value="1"/>
</dbReference>
<sequence>MSSAQTSDPNISVPIARVILVASTAALGGFLFGFDTAVINGAVSAIGEQFAAGPFLLGFAVASALIGCAIGAWFAGRIADRYGRIRVMIIAAILFVASALGCGLAFGIWDLSFWRIVGGLGVGAASVIAPAYIAEVSPPAHRGRLGSLQQMAIVSGIFVALLTDAAIVAVAGSATAPWLLGLEAWRWMFLSEIVPAVIYGALALTIPESPRYLIARGEMKRAKEVLTRYVGGNVEKTTTDILKTVEGKPDRPRFSILRGSKFGLLPIVWVGIGLSVLQQFTGINVIFYYSTTLWQAVGFTEQDSLTITVITSVTNIVTTIVAILLIDKVGRKPLLLVGAMGQFVCLAVLAVIFATAPIVNGEPMLEGAAGTTALLAANLYVVFFGASWGPVVWVLLGEMFSNRIRAVALSVAAAAQWAANFVISTTFPALASVGLGLAYGVYTFFAFVAIFFVLRFVRETKGRTLESMTDTEPARAMKAPKAAK</sequence>
<feature type="transmembrane region" description="Helical" evidence="8">
    <location>
        <begin position="54"/>
        <end position="75"/>
    </location>
</feature>
<keyword evidence="11" id="KW-1185">Reference proteome</keyword>
<evidence type="ECO:0000256" key="6">
    <source>
        <dbReference type="ARBA" id="ARBA00023136"/>
    </source>
</evidence>
<accession>A0ABV5SYB1</accession>
<feature type="transmembrane region" description="Helical" evidence="8">
    <location>
        <begin position="113"/>
        <end position="133"/>
    </location>
</feature>
<evidence type="ECO:0000256" key="1">
    <source>
        <dbReference type="ARBA" id="ARBA00004651"/>
    </source>
</evidence>
<dbReference type="PROSITE" id="PS00217">
    <property type="entry name" value="SUGAR_TRANSPORT_2"/>
    <property type="match status" value="1"/>
</dbReference>